<evidence type="ECO:0000313" key="4">
    <source>
        <dbReference type="Proteomes" id="UP000321798"/>
    </source>
</evidence>
<keyword evidence="4" id="KW-1185">Reference proteome</keyword>
<dbReference type="EMBL" id="BKAL01000003">
    <property type="protein sequence ID" value="GEP68428.1"/>
    <property type="molecule type" value="Genomic_DNA"/>
</dbReference>
<comment type="caution">
    <text evidence="3">The sequence shown here is derived from an EMBL/GenBank/DDBJ whole genome shotgun (WGS) entry which is preliminary data.</text>
</comment>
<proteinExistence type="predicted"/>
<protein>
    <submittedName>
        <fullName evidence="3">Uncharacterized protein</fullName>
    </submittedName>
</protein>
<feature type="transmembrane region" description="Helical" evidence="2">
    <location>
        <begin position="6"/>
        <end position="23"/>
    </location>
</feature>
<organism evidence="3 4">
    <name type="scientific">Cellulomonas soli</name>
    <dbReference type="NCBI Taxonomy" id="931535"/>
    <lineage>
        <taxon>Bacteria</taxon>
        <taxon>Bacillati</taxon>
        <taxon>Actinomycetota</taxon>
        <taxon>Actinomycetes</taxon>
        <taxon>Micrococcales</taxon>
        <taxon>Cellulomonadaceae</taxon>
        <taxon>Cellulomonas</taxon>
    </lineage>
</organism>
<evidence type="ECO:0000313" key="3">
    <source>
        <dbReference type="EMBL" id="GEP68428.1"/>
    </source>
</evidence>
<gene>
    <name evidence="3" type="ORF">CSO01_11430</name>
</gene>
<keyword evidence="2" id="KW-1133">Transmembrane helix</keyword>
<accession>A0A512PB58</accession>
<reference evidence="3 4" key="1">
    <citation type="submission" date="2019-07" db="EMBL/GenBank/DDBJ databases">
        <title>Whole genome shotgun sequence of Cellulomonas soli NBRC 109434.</title>
        <authorList>
            <person name="Hosoyama A."/>
            <person name="Uohara A."/>
            <person name="Ohji S."/>
            <person name="Ichikawa N."/>
        </authorList>
    </citation>
    <scope>NUCLEOTIDE SEQUENCE [LARGE SCALE GENOMIC DNA]</scope>
    <source>
        <strain evidence="3 4">NBRC 109434</strain>
    </source>
</reference>
<feature type="compositionally biased region" description="Basic and acidic residues" evidence="1">
    <location>
        <begin position="86"/>
        <end position="95"/>
    </location>
</feature>
<evidence type="ECO:0000256" key="1">
    <source>
        <dbReference type="SAM" id="MobiDB-lite"/>
    </source>
</evidence>
<name>A0A512PB58_9CELL</name>
<dbReference type="Proteomes" id="UP000321798">
    <property type="component" value="Unassembled WGS sequence"/>
</dbReference>
<dbReference type="AlphaFoldDB" id="A0A512PB58"/>
<keyword evidence="2" id="KW-0812">Transmembrane</keyword>
<keyword evidence="2" id="KW-0472">Membrane</keyword>
<evidence type="ECO:0000256" key="2">
    <source>
        <dbReference type="SAM" id="Phobius"/>
    </source>
</evidence>
<sequence>MRLWISVAVFGAVLVLITVNFLRTRRRGTSIAKTLRPDASEFISLQDDLLGRPHTAGATSSSAGPVATLFEDRGDPLQGLNAPAPRELRPTRTDTGDPAALDAPGDEAD</sequence>
<feature type="region of interest" description="Disordered" evidence="1">
    <location>
        <begin position="53"/>
        <end position="109"/>
    </location>
</feature>